<proteinExistence type="predicted"/>
<reference evidence="1 2" key="1">
    <citation type="journal article" date="2019" name="Sci. Rep.">
        <title>Orb-weaving spider Araneus ventricosus genome elucidates the spidroin gene catalogue.</title>
        <authorList>
            <person name="Kono N."/>
            <person name="Nakamura H."/>
            <person name="Ohtoshi R."/>
            <person name="Moran D.A.P."/>
            <person name="Shinohara A."/>
            <person name="Yoshida Y."/>
            <person name="Fujiwara M."/>
            <person name="Mori M."/>
            <person name="Tomita M."/>
            <person name="Arakawa K."/>
        </authorList>
    </citation>
    <scope>NUCLEOTIDE SEQUENCE [LARGE SCALE GENOMIC DNA]</scope>
</reference>
<protein>
    <submittedName>
        <fullName evidence="1">Uncharacterized protein</fullName>
    </submittedName>
</protein>
<name>A0A4Y2W020_ARAVE</name>
<gene>
    <name evidence="1" type="ORF">AVEN_60366_1</name>
</gene>
<evidence type="ECO:0000313" key="1">
    <source>
        <dbReference type="EMBL" id="GBO29896.1"/>
    </source>
</evidence>
<organism evidence="1 2">
    <name type="scientific">Araneus ventricosus</name>
    <name type="common">Orbweaver spider</name>
    <name type="synonym">Epeira ventricosa</name>
    <dbReference type="NCBI Taxonomy" id="182803"/>
    <lineage>
        <taxon>Eukaryota</taxon>
        <taxon>Metazoa</taxon>
        <taxon>Ecdysozoa</taxon>
        <taxon>Arthropoda</taxon>
        <taxon>Chelicerata</taxon>
        <taxon>Arachnida</taxon>
        <taxon>Araneae</taxon>
        <taxon>Araneomorphae</taxon>
        <taxon>Entelegynae</taxon>
        <taxon>Araneoidea</taxon>
        <taxon>Araneidae</taxon>
        <taxon>Araneus</taxon>
    </lineage>
</organism>
<dbReference type="AlphaFoldDB" id="A0A4Y2W020"/>
<sequence>MRLIYLSCSKWCPLQQYTSGHVTALPSAHCTTWQLTRWHKRSSCNVGEGVAYTRCLNRPECTVGYLTSCAEGRRRVGTIHSRDHSMANGLENRILRTFFSLFFRVMSH</sequence>
<comment type="caution">
    <text evidence="1">The sequence shown here is derived from an EMBL/GenBank/DDBJ whole genome shotgun (WGS) entry which is preliminary data.</text>
</comment>
<dbReference type="EMBL" id="BGPR01053096">
    <property type="protein sequence ID" value="GBO29896.1"/>
    <property type="molecule type" value="Genomic_DNA"/>
</dbReference>
<accession>A0A4Y2W020</accession>
<dbReference type="Proteomes" id="UP000499080">
    <property type="component" value="Unassembled WGS sequence"/>
</dbReference>
<keyword evidence="2" id="KW-1185">Reference proteome</keyword>
<evidence type="ECO:0000313" key="2">
    <source>
        <dbReference type="Proteomes" id="UP000499080"/>
    </source>
</evidence>